<evidence type="ECO:0000313" key="2">
    <source>
        <dbReference type="Proteomes" id="UP001017257"/>
    </source>
</evidence>
<protein>
    <recommendedName>
        <fullName evidence="3">Cupin domain-containing protein</fullName>
    </recommendedName>
</protein>
<dbReference type="RefSeq" id="WP_210271888.1">
    <property type="nucleotide sequence ID" value="NZ_CP102846.1"/>
</dbReference>
<keyword evidence="1" id="KW-0614">Plasmid</keyword>
<name>A0ABY5S1W1_9HYPH</name>
<sequence length="65" mass="7282">MWRRWHDREEIVDVELGVAITVPVGAHFQFRSLSPEPLEAVGTTMPPWPGDEEAVAVDGVWDPTV</sequence>
<accession>A0ABY5S1W1</accession>
<organism evidence="1 2">
    <name type="scientific">Microvirga terrae</name>
    <dbReference type="NCBI Taxonomy" id="2740529"/>
    <lineage>
        <taxon>Bacteria</taxon>
        <taxon>Pseudomonadati</taxon>
        <taxon>Pseudomonadota</taxon>
        <taxon>Alphaproteobacteria</taxon>
        <taxon>Hyphomicrobiales</taxon>
        <taxon>Methylobacteriaceae</taxon>
        <taxon>Microvirga</taxon>
    </lineage>
</organism>
<proteinExistence type="predicted"/>
<gene>
    <name evidence="1" type="ORF">HPT29_026595</name>
</gene>
<reference evidence="1" key="1">
    <citation type="submission" date="2022-08" db="EMBL/GenBank/DDBJ databases">
        <title>Microvirga terrae sp. nov., isolated from soil.</title>
        <authorList>
            <person name="Kim K.H."/>
            <person name="Seo Y.L."/>
            <person name="Kim J.M."/>
            <person name="Lee J.K."/>
            <person name="Han D.M."/>
            <person name="Jeon C.O."/>
        </authorList>
    </citation>
    <scope>NUCLEOTIDE SEQUENCE</scope>
    <source>
        <strain evidence="1">R24</strain>
        <plasmid evidence="1">pR24_1</plasmid>
    </source>
</reference>
<keyword evidence="2" id="KW-1185">Reference proteome</keyword>
<geneLocation type="plasmid" evidence="1 2">
    <name>pR24_1</name>
</geneLocation>
<dbReference type="Proteomes" id="UP001017257">
    <property type="component" value="Plasmid pR24_1"/>
</dbReference>
<evidence type="ECO:0008006" key="3">
    <source>
        <dbReference type="Google" id="ProtNLM"/>
    </source>
</evidence>
<dbReference type="EMBL" id="CP102846">
    <property type="protein sequence ID" value="UVF22254.1"/>
    <property type="molecule type" value="Genomic_DNA"/>
</dbReference>
<evidence type="ECO:0000313" key="1">
    <source>
        <dbReference type="EMBL" id="UVF22254.1"/>
    </source>
</evidence>